<dbReference type="InterPro" id="IPR001708">
    <property type="entry name" value="YidC/ALB3/OXA1/COX18"/>
</dbReference>
<feature type="transmembrane region" description="Helical" evidence="10">
    <location>
        <begin position="95"/>
        <end position="117"/>
    </location>
</feature>
<keyword evidence="7 10" id="KW-0472">Membrane</keyword>
<evidence type="ECO:0000256" key="5">
    <source>
        <dbReference type="ARBA" id="ARBA00022927"/>
    </source>
</evidence>
<reference evidence="12 13" key="1">
    <citation type="submission" date="2018-08" db="EMBL/GenBank/DDBJ databases">
        <title>A genome reference for cultivated species of the human gut microbiota.</title>
        <authorList>
            <person name="Zou Y."/>
            <person name="Xue W."/>
            <person name="Luo G."/>
        </authorList>
    </citation>
    <scope>NUCLEOTIDE SEQUENCE [LARGE SCALE GENOMIC DNA]</scope>
    <source>
        <strain evidence="12 13">OF01-3</strain>
    </source>
</reference>
<evidence type="ECO:0000256" key="8">
    <source>
        <dbReference type="ARBA" id="ARBA00023186"/>
    </source>
</evidence>
<evidence type="ECO:0000259" key="11">
    <source>
        <dbReference type="Pfam" id="PF02096"/>
    </source>
</evidence>
<dbReference type="OrthoDB" id="9780552at2"/>
<dbReference type="NCBIfam" id="TIGR03592">
    <property type="entry name" value="yidC_oxa1_cterm"/>
    <property type="match status" value="1"/>
</dbReference>
<keyword evidence="2" id="KW-0813">Transport</keyword>
<dbReference type="GO" id="GO:0051205">
    <property type="term" value="P:protein insertion into membrane"/>
    <property type="evidence" value="ECO:0007669"/>
    <property type="project" value="TreeGrafter"/>
</dbReference>
<comment type="subcellular location">
    <subcellularLocation>
        <location evidence="1">Cell membrane</location>
        <topology evidence="1">Multi-pass membrane protein</topology>
    </subcellularLocation>
    <subcellularLocation>
        <location evidence="9">Membrane</location>
        <topology evidence="9">Multi-pass membrane protein</topology>
    </subcellularLocation>
</comment>
<dbReference type="PANTHER" id="PTHR12428">
    <property type="entry name" value="OXA1"/>
    <property type="match status" value="1"/>
</dbReference>
<comment type="similarity">
    <text evidence="9">Belongs to the OXA1/ALB3/YidC family.</text>
</comment>
<comment type="caution">
    <text evidence="12">The sequence shown here is derived from an EMBL/GenBank/DDBJ whole genome shotgun (WGS) entry which is preliminary data.</text>
</comment>
<dbReference type="PANTHER" id="PTHR12428:SF65">
    <property type="entry name" value="CYTOCHROME C OXIDASE ASSEMBLY PROTEIN COX18, MITOCHONDRIAL"/>
    <property type="match status" value="1"/>
</dbReference>
<keyword evidence="8" id="KW-0143">Chaperone</keyword>
<evidence type="ECO:0000256" key="2">
    <source>
        <dbReference type="ARBA" id="ARBA00022448"/>
    </source>
</evidence>
<organism evidence="12 13">
    <name type="scientific">Anaerococcus nagyae</name>
    <dbReference type="NCBI Taxonomy" id="1755241"/>
    <lineage>
        <taxon>Bacteria</taxon>
        <taxon>Bacillati</taxon>
        <taxon>Bacillota</taxon>
        <taxon>Tissierellia</taxon>
        <taxon>Tissierellales</taxon>
        <taxon>Peptoniphilaceae</taxon>
        <taxon>Anaerococcus</taxon>
    </lineage>
</organism>
<feature type="transmembrane region" description="Helical" evidence="10">
    <location>
        <begin position="151"/>
        <end position="170"/>
    </location>
</feature>
<dbReference type="InterPro" id="IPR047196">
    <property type="entry name" value="YidC_ALB_C"/>
</dbReference>
<keyword evidence="5" id="KW-0653">Protein transport</keyword>
<name>A0A3E2TLN5_9FIRM</name>
<evidence type="ECO:0000256" key="4">
    <source>
        <dbReference type="ARBA" id="ARBA00022692"/>
    </source>
</evidence>
<dbReference type="InterPro" id="IPR028055">
    <property type="entry name" value="YidC/Oxa/ALB_C"/>
</dbReference>
<feature type="transmembrane region" description="Helical" evidence="10">
    <location>
        <begin position="182"/>
        <end position="203"/>
    </location>
</feature>
<evidence type="ECO:0000256" key="9">
    <source>
        <dbReference type="RuleBase" id="RU003945"/>
    </source>
</evidence>
<feature type="domain" description="Membrane insertase YidC/Oxa/ALB C-terminal" evidence="11">
    <location>
        <begin position="33"/>
        <end position="225"/>
    </location>
</feature>
<evidence type="ECO:0000313" key="13">
    <source>
        <dbReference type="Proteomes" id="UP000261011"/>
    </source>
</evidence>
<evidence type="ECO:0000256" key="10">
    <source>
        <dbReference type="SAM" id="Phobius"/>
    </source>
</evidence>
<dbReference type="AlphaFoldDB" id="A0A3E2TLN5"/>
<dbReference type="GO" id="GO:0032977">
    <property type="term" value="F:membrane insertase activity"/>
    <property type="evidence" value="ECO:0007669"/>
    <property type="project" value="InterPro"/>
</dbReference>
<protein>
    <submittedName>
        <fullName evidence="12">Membrane protein insertase YidC</fullName>
    </submittedName>
</protein>
<accession>A0A3E2TLN5</accession>
<feature type="transmembrane region" description="Helical" evidence="10">
    <location>
        <begin position="209"/>
        <end position="229"/>
    </location>
</feature>
<keyword evidence="4 9" id="KW-0812">Transmembrane</keyword>
<sequence length="252" mass="29160">MLNFIATLLGKLMRWIYDSLAANQVEPSNISFYAIAIILMTLLVTLLTVPVTISQQKQAESTQKIKPKMDEIQKKYSYDPQIMQKKMQELYKEEGVNPGFSSCLMMILQLLILFALFRVMRDTKTFVFPEGIEGIRKDFYWVSDLTKQDPYWFGLPLLTSLSQFGVQLFSMKTNPQMSEGPMAGMSKTFLMMPLLYFFMFRSLPAGLPLYYTMSSIIRLIIMVVLHFTVKKPKQVQTFEVKDEKVNNKTSKN</sequence>
<dbReference type="RefSeq" id="WP_117520572.1">
    <property type="nucleotide sequence ID" value="NZ_AP031484.1"/>
</dbReference>
<evidence type="ECO:0000313" key="12">
    <source>
        <dbReference type="EMBL" id="RGB78243.1"/>
    </source>
</evidence>
<dbReference type="Pfam" id="PF02096">
    <property type="entry name" value="60KD_IMP"/>
    <property type="match status" value="1"/>
</dbReference>
<evidence type="ECO:0000256" key="6">
    <source>
        <dbReference type="ARBA" id="ARBA00022989"/>
    </source>
</evidence>
<dbReference type="CDD" id="cd20070">
    <property type="entry name" value="5TM_YidC_Alb3"/>
    <property type="match status" value="1"/>
</dbReference>
<evidence type="ECO:0000256" key="7">
    <source>
        <dbReference type="ARBA" id="ARBA00023136"/>
    </source>
</evidence>
<feature type="transmembrane region" description="Helical" evidence="10">
    <location>
        <begin position="31"/>
        <end position="53"/>
    </location>
</feature>
<evidence type="ECO:0000256" key="3">
    <source>
        <dbReference type="ARBA" id="ARBA00022475"/>
    </source>
</evidence>
<evidence type="ECO:0000256" key="1">
    <source>
        <dbReference type="ARBA" id="ARBA00004651"/>
    </source>
</evidence>
<keyword evidence="6 10" id="KW-1133">Transmembrane helix</keyword>
<dbReference type="GO" id="GO:0005886">
    <property type="term" value="C:plasma membrane"/>
    <property type="evidence" value="ECO:0007669"/>
    <property type="project" value="UniProtKB-SubCell"/>
</dbReference>
<gene>
    <name evidence="12" type="primary">yidC</name>
    <name evidence="12" type="ORF">DXA39_01990</name>
</gene>
<dbReference type="EMBL" id="QVEU01000001">
    <property type="protein sequence ID" value="RGB78243.1"/>
    <property type="molecule type" value="Genomic_DNA"/>
</dbReference>
<keyword evidence="3" id="KW-1003">Cell membrane</keyword>
<keyword evidence="13" id="KW-1185">Reference proteome</keyword>
<dbReference type="Proteomes" id="UP000261011">
    <property type="component" value="Unassembled WGS sequence"/>
</dbReference>
<dbReference type="GO" id="GO:0015031">
    <property type="term" value="P:protein transport"/>
    <property type="evidence" value="ECO:0007669"/>
    <property type="project" value="UniProtKB-KW"/>
</dbReference>
<proteinExistence type="inferred from homology"/>